<protein>
    <recommendedName>
        <fullName evidence="3">PqqD family protein</fullName>
    </recommendedName>
</protein>
<evidence type="ECO:0000313" key="2">
    <source>
        <dbReference type="Proteomes" id="UP000251281"/>
    </source>
</evidence>
<dbReference type="RefSeq" id="WP_112091988.1">
    <property type="nucleotide sequence ID" value="NZ_PRLD01000030.1"/>
</dbReference>
<evidence type="ECO:0008006" key="3">
    <source>
        <dbReference type="Google" id="ProtNLM"/>
    </source>
</evidence>
<dbReference type="Pfam" id="PF05402">
    <property type="entry name" value="PqqD"/>
    <property type="match status" value="1"/>
</dbReference>
<sequence>MKLKDTFVTQEMDGEQVMVEADGGFAGMVRSNATAAFIIDQLKTETTKEAILDAMCKKYDAPRAVMAEDVDMVLANLKKIGALDA</sequence>
<dbReference type="EMBL" id="PRLD01000030">
    <property type="protein sequence ID" value="RAW54159.1"/>
    <property type="molecule type" value="Genomic_DNA"/>
</dbReference>
<reference evidence="1 2" key="1">
    <citation type="submission" date="2018-02" db="EMBL/GenBank/DDBJ databases">
        <title>Complete genome sequencing of Faecalibacterium prausnitzii strains isolated from the human gut.</title>
        <authorList>
            <person name="Fitzgerald B.C."/>
            <person name="Shkoporov A.N."/>
            <person name="Ross P.R."/>
            <person name="Hill C."/>
        </authorList>
    </citation>
    <scope>NUCLEOTIDE SEQUENCE [LARGE SCALE GENOMIC DNA]</scope>
    <source>
        <strain evidence="1 2">APC923/51-1</strain>
    </source>
</reference>
<evidence type="ECO:0000313" key="1">
    <source>
        <dbReference type="EMBL" id="RAW54159.1"/>
    </source>
</evidence>
<gene>
    <name evidence="1" type="ORF">C4N24_14480</name>
</gene>
<accession>A0A329TY40</accession>
<name>A0A329TY40_9FIRM</name>
<organism evidence="1 2">
    <name type="scientific">Faecalibacterium prausnitzii</name>
    <dbReference type="NCBI Taxonomy" id="853"/>
    <lineage>
        <taxon>Bacteria</taxon>
        <taxon>Bacillati</taxon>
        <taxon>Bacillota</taxon>
        <taxon>Clostridia</taxon>
        <taxon>Eubacteriales</taxon>
        <taxon>Oscillospiraceae</taxon>
        <taxon>Faecalibacterium</taxon>
    </lineage>
</organism>
<proteinExistence type="predicted"/>
<dbReference type="Proteomes" id="UP000251281">
    <property type="component" value="Unassembled WGS sequence"/>
</dbReference>
<dbReference type="InterPro" id="IPR041881">
    <property type="entry name" value="PqqD_sf"/>
</dbReference>
<comment type="caution">
    <text evidence="1">The sequence shown here is derived from an EMBL/GenBank/DDBJ whole genome shotgun (WGS) entry which is preliminary data.</text>
</comment>
<dbReference type="Gene3D" id="1.10.10.1150">
    <property type="entry name" value="Coenzyme PQQ synthesis protein D (PqqD)"/>
    <property type="match status" value="1"/>
</dbReference>
<dbReference type="AlphaFoldDB" id="A0A329TY40"/>
<dbReference type="InterPro" id="IPR008792">
    <property type="entry name" value="PQQD"/>
</dbReference>